<dbReference type="SUPFAM" id="SSF48726">
    <property type="entry name" value="Immunoglobulin"/>
    <property type="match status" value="1"/>
</dbReference>
<dbReference type="GO" id="GO:0032589">
    <property type="term" value="C:neuron projection membrane"/>
    <property type="evidence" value="ECO:0007669"/>
    <property type="project" value="TreeGrafter"/>
</dbReference>
<organism evidence="1 2">
    <name type="scientific">Ceratitis capitata</name>
    <name type="common">Mediterranean fruit fly</name>
    <name type="synonym">Tephritis capitata</name>
    <dbReference type="NCBI Taxonomy" id="7213"/>
    <lineage>
        <taxon>Eukaryota</taxon>
        <taxon>Metazoa</taxon>
        <taxon>Ecdysozoa</taxon>
        <taxon>Arthropoda</taxon>
        <taxon>Hexapoda</taxon>
        <taxon>Insecta</taxon>
        <taxon>Pterygota</taxon>
        <taxon>Neoptera</taxon>
        <taxon>Endopterygota</taxon>
        <taxon>Diptera</taxon>
        <taxon>Brachycera</taxon>
        <taxon>Muscomorpha</taxon>
        <taxon>Tephritoidea</taxon>
        <taxon>Tephritidae</taxon>
        <taxon>Ceratitis</taxon>
        <taxon>Ceratitis</taxon>
    </lineage>
</organism>
<dbReference type="OrthoDB" id="7786524at2759"/>
<accession>A0A811UWZ1</accession>
<dbReference type="EMBL" id="CAJHJT010000034">
    <property type="protein sequence ID" value="CAD7003709.1"/>
    <property type="molecule type" value="Genomic_DNA"/>
</dbReference>
<dbReference type="InterPro" id="IPR036179">
    <property type="entry name" value="Ig-like_dom_sf"/>
</dbReference>
<protein>
    <submittedName>
        <fullName evidence="1">(Mediterranean fruit fly) hypothetical protein</fullName>
    </submittedName>
</protein>
<dbReference type="AlphaFoldDB" id="A0A811UWZ1"/>
<proteinExistence type="predicted"/>
<dbReference type="GO" id="GO:0050808">
    <property type="term" value="P:synapse organization"/>
    <property type="evidence" value="ECO:0007669"/>
    <property type="project" value="TreeGrafter"/>
</dbReference>
<keyword evidence="2" id="KW-1185">Reference proteome</keyword>
<dbReference type="PANTHER" id="PTHR23279:SF12">
    <property type="entry name" value="DEFECTIVE PROBOSCIS EXTENSION RESPONSE 14, ISOFORM A-RELATED"/>
    <property type="match status" value="1"/>
</dbReference>
<evidence type="ECO:0000313" key="2">
    <source>
        <dbReference type="Proteomes" id="UP000606786"/>
    </source>
</evidence>
<dbReference type="Proteomes" id="UP000606786">
    <property type="component" value="Unassembled WGS sequence"/>
</dbReference>
<sequence>MSKWDIRNNNNKVNESVGKSLDTAKETVGTAVTGIAHDLGSVFTEKSGELDTAKNQLLERLHLGGAAGANKALEQTVASTTANHLDASALEAAARAPTPPPDLDSLKTSTPEPEIERAMANASEDTPPTPKPSIAELEKLTAEIKHTAQTTVAATVTDGAVEANKQSNAGEMSSGTTAATEPAVDVKTELMDDGANSTLSIAKINKSDSGNYTCAISDFQNFSIVVHILNGESFAELHHGAAAPTVPNAFHQQLAIQLLSLLLLLLLLHSPHHALHINSGGKRKFYVERKQLRNCGNAKCHSEGCEGKADGVEVVEETVYGVVVEFYNFTN</sequence>
<dbReference type="PANTHER" id="PTHR23279">
    <property type="entry name" value="DEFECTIVE PROBOSCIS EXTENSION RESPONSE DPR -RELATED"/>
    <property type="match status" value="1"/>
</dbReference>
<dbReference type="Gene3D" id="2.60.40.10">
    <property type="entry name" value="Immunoglobulins"/>
    <property type="match status" value="1"/>
</dbReference>
<evidence type="ECO:0000313" key="1">
    <source>
        <dbReference type="EMBL" id="CAD7003709.1"/>
    </source>
</evidence>
<dbReference type="CDD" id="cd00096">
    <property type="entry name" value="Ig"/>
    <property type="match status" value="1"/>
</dbReference>
<comment type="caution">
    <text evidence="1">The sequence shown here is derived from an EMBL/GenBank/DDBJ whole genome shotgun (WGS) entry which is preliminary data.</text>
</comment>
<dbReference type="InterPro" id="IPR013783">
    <property type="entry name" value="Ig-like_fold"/>
</dbReference>
<gene>
    <name evidence="1" type="ORF">CCAP1982_LOCUS12146</name>
</gene>
<name>A0A811UWZ1_CERCA</name>
<dbReference type="InterPro" id="IPR037448">
    <property type="entry name" value="Zig-8"/>
</dbReference>
<reference evidence="1" key="1">
    <citation type="submission" date="2020-11" db="EMBL/GenBank/DDBJ databases">
        <authorList>
            <person name="Whitehead M."/>
        </authorList>
    </citation>
    <scope>NUCLEOTIDE SEQUENCE</scope>
    <source>
        <strain evidence="1">EGII</strain>
    </source>
</reference>